<organism evidence="2 3">
    <name type="scientific">Streptomyces cinereospinus</name>
    <dbReference type="NCBI Taxonomy" id="285561"/>
    <lineage>
        <taxon>Bacteria</taxon>
        <taxon>Bacillati</taxon>
        <taxon>Actinomycetota</taxon>
        <taxon>Actinomycetes</taxon>
        <taxon>Kitasatosporales</taxon>
        <taxon>Streptomycetaceae</taxon>
        <taxon>Streptomyces</taxon>
    </lineage>
</organism>
<gene>
    <name evidence="2" type="ORF">ACFF45_26490</name>
</gene>
<dbReference type="Proteomes" id="UP001589709">
    <property type="component" value="Unassembled WGS sequence"/>
</dbReference>
<reference evidence="2 3" key="1">
    <citation type="submission" date="2024-09" db="EMBL/GenBank/DDBJ databases">
        <authorList>
            <person name="Sun Q."/>
            <person name="Mori K."/>
        </authorList>
    </citation>
    <scope>NUCLEOTIDE SEQUENCE [LARGE SCALE GENOMIC DNA]</scope>
    <source>
        <strain evidence="2 3">JCM 6917</strain>
    </source>
</reference>
<protein>
    <submittedName>
        <fullName evidence="2">Uncharacterized protein</fullName>
    </submittedName>
</protein>
<evidence type="ECO:0000313" key="3">
    <source>
        <dbReference type="Proteomes" id="UP001589709"/>
    </source>
</evidence>
<name>A0ABV5N786_9ACTN</name>
<dbReference type="EMBL" id="JBHMCY010000062">
    <property type="protein sequence ID" value="MFB9466162.1"/>
    <property type="molecule type" value="Genomic_DNA"/>
</dbReference>
<proteinExistence type="predicted"/>
<evidence type="ECO:0000313" key="2">
    <source>
        <dbReference type="EMBL" id="MFB9466162.1"/>
    </source>
</evidence>
<evidence type="ECO:0000256" key="1">
    <source>
        <dbReference type="SAM" id="MobiDB-lite"/>
    </source>
</evidence>
<keyword evidence="3" id="KW-1185">Reference proteome</keyword>
<accession>A0ABV5N786</accession>
<sequence length="51" mass="5308">MRPCAVRAGVAEPAAARPRPVLGEVRAHPVPRGARESAPAAPRDEVVDAAR</sequence>
<feature type="compositionally biased region" description="Low complexity" evidence="1">
    <location>
        <begin position="1"/>
        <end position="21"/>
    </location>
</feature>
<comment type="caution">
    <text evidence="2">The sequence shown here is derived from an EMBL/GenBank/DDBJ whole genome shotgun (WGS) entry which is preliminary data.</text>
</comment>
<feature type="compositionally biased region" description="Basic and acidic residues" evidence="1">
    <location>
        <begin position="42"/>
        <end position="51"/>
    </location>
</feature>
<dbReference type="RefSeq" id="WP_381349011.1">
    <property type="nucleotide sequence ID" value="NZ_JBHMCY010000062.1"/>
</dbReference>
<feature type="region of interest" description="Disordered" evidence="1">
    <location>
        <begin position="1"/>
        <end position="51"/>
    </location>
</feature>